<name>A0ACB6REZ9_9PLEO</name>
<organism evidence="1 2">
    <name type="scientific">Lindgomyces ingoldianus</name>
    <dbReference type="NCBI Taxonomy" id="673940"/>
    <lineage>
        <taxon>Eukaryota</taxon>
        <taxon>Fungi</taxon>
        <taxon>Dikarya</taxon>
        <taxon>Ascomycota</taxon>
        <taxon>Pezizomycotina</taxon>
        <taxon>Dothideomycetes</taxon>
        <taxon>Pleosporomycetidae</taxon>
        <taxon>Pleosporales</taxon>
        <taxon>Lindgomycetaceae</taxon>
        <taxon>Lindgomyces</taxon>
    </lineage>
</organism>
<dbReference type="Proteomes" id="UP000799755">
    <property type="component" value="Unassembled WGS sequence"/>
</dbReference>
<proteinExistence type="predicted"/>
<dbReference type="EMBL" id="MU003493">
    <property type="protein sequence ID" value="KAF2476902.1"/>
    <property type="molecule type" value="Genomic_DNA"/>
</dbReference>
<evidence type="ECO:0000313" key="1">
    <source>
        <dbReference type="EMBL" id="KAF2476902.1"/>
    </source>
</evidence>
<sequence>MLLYCPRALKSADPTTGISIMRSDRVARPWKLKPVPRQVGLVSQTAHHCCKHKQSQTSNVSVYKHCNFERCALVKTLRIMNSLDNSCLAESHPRSLVMILVSLPNAIHSRRSRQESRDRGVRAPLATLKYSSIAKRYKDHICPCAAPNLEPDLLIIRSACLGLGFSSARRTNQYDGPA</sequence>
<comment type="caution">
    <text evidence="1">The sequence shown here is derived from an EMBL/GenBank/DDBJ whole genome shotgun (WGS) entry which is preliminary data.</text>
</comment>
<accession>A0ACB6REZ9</accession>
<reference evidence="1" key="1">
    <citation type="journal article" date="2020" name="Stud. Mycol.">
        <title>101 Dothideomycetes genomes: a test case for predicting lifestyles and emergence of pathogens.</title>
        <authorList>
            <person name="Haridas S."/>
            <person name="Albert R."/>
            <person name="Binder M."/>
            <person name="Bloem J."/>
            <person name="Labutti K."/>
            <person name="Salamov A."/>
            <person name="Andreopoulos B."/>
            <person name="Baker S."/>
            <person name="Barry K."/>
            <person name="Bills G."/>
            <person name="Bluhm B."/>
            <person name="Cannon C."/>
            <person name="Castanera R."/>
            <person name="Culley D."/>
            <person name="Daum C."/>
            <person name="Ezra D."/>
            <person name="Gonzalez J."/>
            <person name="Henrissat B."/>
            <person name="Kuo A."/>
            <person name="Liang C."/>
            <person name="Lipzen A."/>
            <person name="Lutzoni F."/>
            <person name="Magnuson J."/>
            <person name="Mondo S."/>
            <person name="Nolan M."/>
            <person name="Ohm R."/>
            <person name="Pangilinan J."/>
            <person name="Park H.-J."/>
            <person name="Ramirez L."/>
            <person name="Alfaro M."/>
            <person name="Sun H."/>
            <person name="Tritt A."/>
            <person name="Yoshinaga Y."/>
            <person name="Zwiers L.-H."/>
            <person name="Turgeon B."/>
            <person name="Goodwin S."/>
            <person name="Spatafora J."/>
            <person name="Crous P."/>
            <person name="Grigoriev I."/>
        </authorList>
    </citation>
    <scope>NUCLEOTIDE SEQUENCE</scope>
    <source>
        <strain evidence="1">ATCC 200398</strain>
    </source>
</reference>
<keyword evidence="2" id="KW-1185">Reference proteome</keyword>
<evidence type="ECO:0000313" key="2">
    <source>
        <dbReference type="Proteomes" id="UP000799755"/>
    </source>
</evidence>
<gene>
    <name evidence="1" type="ORF">BDR25DRAFT_348833</name>
</gene>
<protein>
    <submittedName>
        <fullName evidence="1">Uncharacterized protein</fullName>
    </submittedName>
</protein>